<evidence type="ECO:0000256" key="6">
    <source>
        <dbReference type="ARBA" id="ARBA00023004"/>
    </source>
</evidence>
<evidence type="ECO:0000259" key="11">
    <source>
        <dbReference type="Pfam" id="PF04104"/>
    </source>
</evidence>
<feature type="binding site" evidence="10">
    <location>
        <position position="400"/>
    </location>
    <ligand>
        <name>[4Fe-4S] cluster</name>
        <dbReference type="ChEBI" id="CHEBI:49883"/>
    </ligand>
</feature>
<proteinExistence type="inferred from homology"/>
<reference evidence="12" key="1">
    <citation type="submission" date="2021-01" db="EMBL/GenBank/DDBJ databases">
        <authorList>
            <person name="Corre E."/>
            <person name="Pelletier E."/>
            <person name="Niang G."/>
            <person name="Scheremetjew M."/>
            <person name="Finn R."/>
            <person name="Kale V."/>
            <person name="Holt S."/>
            <person name="Cochrane G."/>
            <person name="Meng A."/>
            <person name="Brown T."/>
            <person name="Cohen L."/>
        </authorList>
    </citation>
    <scope>NUCLEOTIDE SEQUENCE</scope>
    <source>
        <strain evidence="12">CCMP2084</strain>
    </source>
</reference>
<comment type="function">
    <text evidence="9">DNA primase is the polymerase that synthesizes small RNA primers for the Okazaki fragments made during discontinuous DNA replication.</text>
</comment>
<evidence type="ECO:0000256" key="2">
    <source>
        <dbReference type="ARBA" id="ARBA00022485"/>
    </source>
</evidence>
<dbReference type="GO" id="GO:0006270">
    <property type="term" value="P:DNA replication initiation"/>
    <property type="evidence" value="ECO:0007669"/>
    <property type="project" value="TreeGrafter"/>
</dbReference>
<comment type="cofactor">
    <cofactor evidence="9">
        <name>[4Fe-4S] cluster</name>
        <dbReference type="ChEBI" id="CHEBI:49883"/>
    </cofactor>
    <text evidence="9">Binds 1 [4Fe-4S] cluster.</text>
</comment>
<dbReference type="Gene3D" id="1.20.930.80">
    <property type="match status" value="1"/>
</dbReference>
<organism evidence="12">
    <name type="scientific">Attheya septentrionalis</name>
    <dbReference type="NCBI Taxonomy" id="420275"/>
    <lineage>
        <taxon>Eukaryota</taxon>
        <taxon>Sar</taxon>
        <taxon>Stramenopiles</taxon>
        <taxon>Ochrophyta</taxon>
        <taxon>Bacillariophyta</taxon>
        <taxon>Coscinodiscophyceae</taxon>
        <taxon>Chaetocerotophycidae</taxon>
        <taxon>Chaetocerotales</taxon>
        <taxon>Attheyaceae</taxon>
        <taxon>Attheya</taxon>
    </lineage>
</organism>
<evidence type="ECO:0000256" key="1">
    <source>
        <dbReference type="ARBA" id="ARBA00010564"/>
    </source>
</evidence>
<accession>A0A7S2UM83</accession>
<dbReference type="CDD" id="cd07322">
    <property type="entry name" value="PriL_PriS_Eukaryotic"/>
    <property type="match status" value="1"/>
</dbReference>
<dbReference type="EMBL" id="HBHQ01023648">
    <property type="protein sequence ID" value="CAD9824153.1"/>
    <property type="molecule type" value="Transcribed_RNA"/>
</dbReference>
<evidence type="ECO:0000256" key="5">
    <source>
        <dbReference type="ARBA" id="ARBA00022723"/>
    </source>
</evidence>
<keyword evidence="5 9" id="KW-0479">Metal-binding</keyword>
<evidence type="ECO:0000256" key="4">
    <source>
        <dbReference type="ARBA" id="ARBA00022705"/>
    </source>
</evidence>
<gene>
    <name evidence="12" type="ORF">ASEP1449_LOCUS15987</name>
</gene>
<comment type="similarity">
    <text evidence="1 9">Belongs to the eukaryotic-type primase large subunit family.</text>
</comment>
<keyword evidence="8 9" id="KW-0238">DNA-binding</keyword>
<protein>
    <recommendedName>
        <fullName evidence="9">DNA primase large subunit</fullName>
    </recommendedName>
</protein>
<dbReference type="InterPro" id="IPR016558">
    <property type="entry name" value="DNA_primase_lsu_euk"/>
</dbReference>
<feature type="binding site" evidence="10">
    <location>
        <position position="304"/>
    </location>
    <ligand>
        <name>[4Fe-4S] cluster</name>
        <dbReference type="ChEBI" id="CHEBI:49883"/>
    </ligand>
</feature>
<dbReference type="PANTHER" id="PTHR10537">
    <property type="entry name" value="DNA PRIMASE LARGE SUBUNIT"/>
    <property type="match status" value="1"/>
</dbReference>
<dbReference type="Pfam" id="PF26466">
    <property type="entry name" value="DNA_primase_lrg_N"/>
    <property type="match status" value="1"/>
</dbReference>
<sequence length="503" mass="57031">MNAVRVRSSNGEVLKNDGRFIKEETDLVYDITADANFYNEVPSAELSLDEFEEAALARLKVLRKIEELKVRNITGDSFHTMLMETLKANLLVADTTNKKKEEQSKKLDVNSHFILRAAYCHSEDLRRWFKAQETFLFKYRFENLMKDPSRTRLRQFFRESNIDLDRVSASEKERLRPMLLSCSDITPTLFPTTPYFAVPFTQALDLVAKRQCYVEAGLAYVPLPKIVSIVTNKFTTALSKSLTNAGYAFSKVTNENGRINPLLKSMHSQYADKNRYTTGEGMSDGQELTSQNVDTYAAQSMPLCMSQLHSGLQQDHKLKHWGRLQYGLFLKGAGMTMEESLMFFQREFGKIITAEQFNKNYSYNIRHMYGKEGKRASYTPYNCTKIILGNPPQSGDHHGCPYRHYDDTHLSSLLTKMNIGTPADRDAIMSHKKAQNPQLACVRHFEAVHPAATSVKGVTLDNVGNHPNAWFAGSVSYHAAKSDNVKPDPDAAFLRPVLESKSV</sequence>
<dbReference type="GO" id="GO:0003677">
    <property type="term" value="F:DNA binding"/>
    <property type="evidence" value="ECO:0007669"/>
    <property type="project" value="UniProtKB-UniRule"/>
</dbReference>
<keyword evidence="4 9" id="KW-0235">DNA replication</keyword>
<evidence type="ECO:0000256" key="8">
    <source>
        <dbReference type="ARBA" id="ARBA00023125"/>
    </source>
</evidence>
<evidence type="ECO:0000256" key="3">
    <source>
        <dbReference type="ARBA" id="ARBA00022515"/>
    </source>
</evidence>
<feature type="domain" description="DNA primase large subunit C-terminal" evidence="11">
    <location>
        <begin position="296"/>
        <end position="471"/>
    </location>
</feature>
<dbReference type="PANTHER" id="PTHR10537:SF3">
    <property type="entry name" value="DNA PRIMASE LARGE SUBUNIT"/>
    <property type="match status" value="1"/>
</dbReference>
<evidence type="ECO:0000256" key="9">
    <source>
        <dbReference type="PIRNR" id="PIRNR009449"/>
    </source>
</evidence>
<feature type="binding site" evidence="10">
    <location>
        <position position="383"/>
    </location>
    <ligand>
        <name>[4Fe-4S] cluster</name>
        <dbReference type="ChEBI" id="CHEBI:49883"/>
    </ligand>
</feature>
<dbReference type="Pfam" id="PF04104">
    <property type="entry name" value="DNA_primase_lrg"/>
    <property type="match status" value="1"/>
</dbReference>
<keyword evidence="3 9" id="KW-0639">Primosome</keyword>
<keyword evidence="2 9" id="KW-0004">4Fe-4S</keyword>
<dbReference type="PIRSF" id="PIRSF009449">
    <property type="entry name" value="DNA_primase_large_subunit"/>
    <property type="match status" value="1"/>
</dbReference>
<dbReference type="InterPro" id="IPR007238">
    <property type="entry name" value="DNA_primase_lsu_euk/arc"/>
</dbReference>
<name>A0A7S2UM83_9STRA</name>
<dbReference type="AlphaFoldDB" id="A0A7S2UM83"/>
<evidence type="ECO:0000256" key="10">
    <source>
        <dbReference type="PIRSR" id="PIRSR009449-1"/>
    </source>
</evidence>
<evidence type="ECO:0000313" key="12">
    <source>
        <dbReference type="EMBL" id="CAD9824153.1"/>
    </source>
</evidence>
<dbReference type="InterPro" id="IPR058560">
    <property type="entry name" value="DNA_primase_C"/>
</dbReference>
<dbReference type="GO" id="GO:0051539">
    <property type="term" value="F:4 iron, 4 sulfur cluster binding"/>
    <property type="evidence" value="ECO:0007669"/>
    <property type="project" value="UniProtKB-UniRule"/>
</dbReference>
<keyword evidence="6 9" id="KW-0408">Iron</keyword>
<dbReference type="GO" id="GO:0006269">
    <property type="term" value="P:DNA replication, synthesis of primer"/>
    <property type="evidence" value="ECO:0007669"/>
    <property type="project" value="UniProtKB-KW"/>
</dbReference>
<feature type="binding site" evidence="10">
    <location>
        <position position="441"/>
    </location>
    <ligand>
        <name>[4Fe-4S] cluster</name>
        <dbReference type="ChEBI" id="CHEBI:49883"/>
    </ligand>
</feature>
<evidence type="ECO:0000256" key="7">
    <source>
        <dbReference type="ARBA" id="ARBA00023014"/>
    </source>
</evidence>
<dbReference type="GO" id="GO:0046872">
    <property type="term" value="F:metal ion binding"/>
    <property type="evidence" value="ECO:0007669"/>
    <property type="project" value="UniProtKB-UniRule"/>
</dbReference>
<dbReference type="GO" id="GO:0005658">
    <property type="term" value="C:alpha DNA polymerase:primase complex"/>
    <property type="evidence" value="ECO:0007669"/>
    <property type="project" value="TreeGrafter"/>
</dbReference>
<keyword evidence="7 9" id="KW-0411">Iron-sulfur</keyword>